<gene>
    <name evidence="1" type="ORF">AWL63_18625</name>
</gene>
<evidence type="ECO:0008006" key="3">
    <source>
        <dbReference type="Google" id="ProtNLM"/>
    </source>
</evidence>
<dbReference type="Proteomes" id="UP000094256">
    <property type="component" value="Chromosome"/>
</dbReference>
<dbReference type="AlphaFoldDB" id="A0A1B3ZDY9"/>
<keyword evidence="2" id="KW-1185">Reference proteome</keyword>
<organism evidence="1 2">
    <name type="scientific">Sphingomonas panacis</name>
    <dbReference type="NCBI Taxonomy" id="1560345"/>
    <lineage>
        <taxon>Bacteria</taxon>
        <taxon>Pseudomonadati</taxon>
        <taxon>Pseudomonadota</taxon>
        <taxon>Alphaproteobacteria</taxon>
        <taxon>Sphingomonadales</taxon>
        <taxon>Sphingomonadaceae</taxon>
        <taxon>Sphingomonas</taxon>
    </lineage>
</organism>
<sequence length="348" mass="37616">MTTLTAQQIAILKDIANGGSGGGLYSDTSKPYANSYNYIRSFLGGDAPGEGADVAVWNWLRGAEGVNRSEGQFSAFIRSYTAAQVQIREGRTMQQSELDDASNRIALAVISDIENSGGIIPSLRQIGERDAQQSIRDLPLKDVAIWSGNPLFVLLGDDTFLKENILENTRDSYDFFVMVEAASRALPTINSIPDLFFQLWDLLGIEGMPFTAASAILEINHFISEAYGGQYLSGDVIAALDQRDIWAARQNADGNISLNDDVGIIHAGNGNDSITVFKNAALIDGGSGVDSIEFKTQNALRLVFSDQSSAVPFSGLVFEEGGGFNPGGLFDFKRASLYDIEKNQADRT</sequence>
<name>A0A1B3ZDY9_9SPHN</name>
<protein>
    <recommendedName>
        <fullName evidence="3">Calcium-binding protein</fullName>
    </recommendedName>
</protein>
<dbReference type="RefSeq" id="WP_069206187.1">
    <property type="nucleotide sequence ID" value="NZ_CP014168.1"/>
</dbReference>
<dbReference type="KEGG" id="span:AWL63_18625"/>
<reference evidence="1 2" key="1">
    <citation type="submission" date="2016-01" db="EMBL/GenBank/DDBJ databases">
        <title>Complete genome and mega plasmid sequence of Sphingomonas panacis DCY99 elicits systemic resistance in rice to Xanthomonas oryzae.</title>
        <authorList>
            <person name="Kim Y.J."/>
            <person name="Yang D.C."/>
            <person name="Sing P."/>
        </authorList>
    </citation>
    <scope>NUCLEOTIDE SEQUENCE [LARGE SCALE GENOMIC DNA]</scope>
    <source>
        <strain evidence="1 2">DCY99</strain>
    </source>
</reference>
<accession>A0A1B3ZDY9</accession>
<dbReference type="EMBL" id="CP014168">
    <property type="protein sequence ID" value="AOH85653.1"/>
    <property type="molecule type" value="Genomic_DNA"/>
</dbReference>
<evidence type="ECO:0000313" key="2">
    <source>
        <dbReference type="Proteomes" id="UP000094256"/>
    </source>
</evidence>
<evidence type="ECO:0000313" key="1">
    <source>
        <dbReference type="EMBL" id="AOH85653.1"/>
    </source>
</evidence>
<proteinExistence type="predicted"/>
<dbReference type="OrthoDB" id="475207at2"/>